<sequence>MCKKQMPVSLYRVCPLSFWRQTVRSIDCFVISLIMGTLFLIAPAPLVNAAEMRDIELTDGSVITGEVVSMSKGIYTVRSATLGTLRIEASKVRVIRWRDSGAPGDTEGRAKSLEDKMLADGDIMAAISALQNDPDFQKVLRDPEIMRAVQAGDIAALMKNPEFMKLLNNQTVQDINKRLAR</sequence>
<organism evidence="1 2">
    <name type="scientific">Candidatus Sulfobium mesophilum</name>
    <dbReference type="NCBI Taxonomy" id="2016548"/>
    <lineage>
        <taxon>Bacteria</taxon>
        <taxon>Pseudomonadati</taxon>
        <taxon>Nitrospirota</taxon>
        <taxon>Nitrospiria</taxon>
        <taxon>Nitrospirales</taxon>
        <taxon>Nitrospiraceae</taxon>
        <taxon>Candidatus Sulfobium</taxon>
    </lineage>
</organism>
<reference evidence="2" key="1">
    <citation type="submission" date="2018-03" db="EMBL/GenBank/DDBJ databases">
        <authorList>
            <person name="Zecchin S."/>
        </authorList>
    </citation>
    <scope>NUCLEOTIDE SEQUENCE [LARGE SCALE GENOMIC DNA]</scope>
</reference>
<proteinExistence type="predicted"/>
<dbReference type="AlphaFoldDB" id="A0A2U3QE02"/>
<keyword evidence="2" id="KW-1185">Reference proteome</keyword>
<dbReference type="EMBL" id="OUUY01000002">
    <property type="protein sequence ID" value="SPP99565.1"/>
    <property type="molecule type" value="Genomic_DNA"/>
</dbReference>
<gene>
    <name evidence="1" type="ORF">NBG4_100005</name>
</gene>
<dbReference type="Proteomes" id="UP000245125">
    <property type="component" value="Unassembled WGS sequence"/>
</dbReference>
<name>A0A2U3QE02_9BACT</name>
<evidence type="ECO:0008006" key="3">
    <source>
        <dbReference type="Google" id="ProtNLM"/>
    </source>
</evidence>
<evidence type="ECO:0000313" key="1">
    <source>
        <dbReference type="EMBL" id="SPP99565.1"/>
    </source>
</evidence>
<evidence type="ECO:0000313" key="2">
    <source>
        <dbReference type="Proteomes" id="UP000245125"/>
    </source>
</evidence>
<protein>
    <recommendedName>
        <fullName evidence="3">STI1 domain-containing protein</fullName>
    </recommendedName>
</protein>
<accession>A0A2U3QE02</accession>